<evidence type="ECO:0000259" key="4">
    <source>
        <dbReference type="Pfam" id="PF08772"/>
    </source>
</evidence>
<evidence type="ECO:0000256" key="3">
    <source>
        <dbReference type="ARBA" id="ARBA00022801"/>
    </source>
</evidence>
<protein>
    <recommendedName>
        <fullName evidence="8">RNA-binding protein NOB1</fullName>
    </recommendedName>
</protein>
<accession>R0MI37</accession>
<dbReference type="GO" id="GO:0030490">
    <property type="term" value="P:maturation of SSU-rRNA"/>
    <property type="evidence" value="ECO:0007669"/>
    <property type="project" value="TreeGrafter"/>
</dbReference>
<dbReference type="GO" id="GO:0046872">
    <property type="term" value="F:metal ion binding"/>
    <property type="evidence" value="ECO:0007669"/>
    <property type="project" value="UniProtKB-KW"/>
</dbReference>
<evidence type="ECO:0000259" key="5">
    <source>
        <dbReference type="Pfam" id="PF17146"/>
    </source>
</evidence>
<keyword evidence="2" id="KW-0479">Metal-binding</keyword>
<dbReference type="GO" id="GO:0030688">
    <property type="term" value="C:preribosome, small subunit precursor"/>
    <property type="evidence" value="ECO:0007669"/>
    <property type="project" value="TreeGrafter"/>
</dbReference>
<name>R0MI37_NOSB1</name>
<dbReference type="Pfam" id="PF17146">
    <property type="entry name" value="PIN_6"/>
    <property type="match status" value="1"/>
</dbReference>
<dbReference type="HOGENOM" id="CLU_106416_0_0_1"/>
<keyword evidence="7" id="KW-1185">Reference proteome</keyword>
<dbReference type="GO" id="GO:0004521">
    <property type="term" value="F:RNA endonuclease activity"/>
    <property type="evidence" value="ECO:0007669"/>
    <property type="project" value="TreeGrafter"/>
</dbReference>
<feature type="domain" description="Nin one binding (NOB1) Zn-ribbon-like" evidence="4">
    <location>
        <begin position="132"/>
        <end position="190"/>
    </location>
</feature>
<dbReference type="EMBL" id="KB909351">
    <property type="protein sequence ID" value="EOB12438.1"/>
    <property type="molecule type" value="Genomic_DNA"/>
</dbReference>
<gene>
    <name evidence="6" type="ORF">NBO_443g0001</name>
</gene>
<dbReference type="Gene3D" id="6.20.210.10">
    <property type="entry name" value="Nin one binding (NOB1), Zn-ribbon-like"/>
    <property type="match status" value="1"/>
</dbReference>
<reference evidence="6 7" key="1">
    <citation type="journal article" date="2013" name="BMC Genomics">
        <title>Comparative genomics of parasitic silkworm microsporidia reveal an association between genome expansion and host adaptation.</title>
        <authorList>
            <person name="Pan G."/>
            <person name="Xu J."/>
            <person name="Li T."/>
            <person name="Xia Q."/>
            <person name="Liu S.L."/>
            <person name="Zhang G."/>
            <person name="Li S."/>
            <person name="Li C."/>
            <person name="Liu H."/>
            <person name="Yang L."/>
            <person name="Liu T."/>
            <person name="Zhang X."/>
            <person name="Wu Z."/>
            <person name="Fan W."/>
            <person name="Dang X."/>
            <person name="Xiang H."/>
            <person name="Tao M."/>
            <person name="Li Y."/>
            <person name="Hu J."/>
            <person name="Li Z."/>
            <person name="Lin L."/>
            <person name="Luo J."/>
            <person name="Geng L."/>
            <person name="Wang L."/>
            <person name="Long M."/>
            <person name="Wan Y."/>
            <person name="He N."/>
            <person name="Zhang Z."/>
            <person name="Lu C."/>
            <person name="Keeling P.J."/>
            <person name="Wang J."/>
            <person name="Xiang Z."/>
            <person name="Zhou Z."/>
        </authorList>
    </citation>
    <scope>NUCLEOTIDE SEQUENCE [LARGE SCALE GENOMIC DNA]</scope>
    <source>
        <strain evidence="7">CQ1 / CVCC 102059</strain>
    </source>
</reference>
<dbReference type="InterPro" id="IPR039907">
    <property type="entry name" value="NOB1"/>
</dbReference>
<organism evidence="6 7">
    <name type="scientific">Nosema bombycis (strain CQ1 / CVCC 102059)</name>
    <name type="common">Microsporidian parasite</name>
    <name type="synonym">Pebrine of silkworm</name>
    <dbReference type="NCBI Taxonomy" id="578461"/>
    <lineage>
        <taxon>Eukaryota</taxon>
        <taxon>Fungi</taxon>
        <taxon>Fungi incertae sedis</taxon>
        <taxon>Microsporidia</taxon>
        <taxon>Nosematidae</taxon>
        <taxon>Nosema</taxon>
    </lineage>
</organism>
<dbReference type="OMA" id="LDFCKKC"/>
<evidence type="ECO:0000313" key="6">
    <source>
        <dbReference type="EMBL" id="EOB12438.1"/>
    </source>
</evidence>
<sequence>MIAVVDACYFFRREKISQNIHKIIVPSSVERELLAEDTKDHFYTYKYMIEIRDPTDEYVAMVASKIKDKHFRLSDPDIDIVALTLELQNELSNVWIDPSNIKEIEEVVCLTTDNGIINALKLFNLRNEEQERKEFRLRCYACYSLFKEHVDFCKKCGHNTITRVTVLIDENNNEKVLLKKNFSYKNKTKKLFDERGVELRSMDQREYIQHTTKMNRGRKQKDFNLPSMLGDI</sequence>
<dbReference type="Proteomes" id="UP000016927">
    <property type="component" value="Unassembled WGS sequence"/>
</dbReference>
<keyword evidence="1" id="KW-0540">Nuclease</keyword>
<dbReference type="AlphaFoldDB" id="R0MI37"/>
<dbReference type="Gene3D" id="3.40.50.1010">
    <property type="entry name" value="5'-nuclease"/>
    <property type="match status" value="1"/>
</dbReference>
<dbReference type="STRING" id="578461.R0MI37"/>
<dbReference type="InterPro" id="IPR033411">
    <property type="entry name" value="Ribonuclease_PIN"/>
</dbReference>
<dbReference type="Pfam" id="PF08772">
    <property type="entry name" value="Zn_ribbon_NOB1"/>
    <property type="match status" value="1"/>
</dbReference>
<feature type="domain" description="Ribonuclease PIN" evidence="5">
    <location>
        <begin position="4"/>
        <end position="87"/>
    </location>
</feature>
<keyword evidence="3" id="KW-0378">Hydrolase</keyword>
<evidence type="ECO:0008006" key="8">
    <source>
        <dbReference type="Google" id="ProtNLM"/>
    </source>
</evidence>
<dbReference type="GO" id="GO:0016787">
    <property type="term" value="F:hydrolase activity"/>
    <property type="evidence" value="ECO:0007669"/>
    <property type="project" value="UniProtKB-KW"/>
</dbReference>
<evidence type="ECO:0000256" key="2">
    <source>
        <dbReference type="ARBA" id="ARBA00022723"/>
    </source>
</evidence>
<dbReference type="InterPro" id="IPR014881">
    <property type="entry name" value="NOB1_Zn-bd"/>
</dbReference>
<dbReference type="VEuPathDB" id="MicrosporidiaDB:NBO_443g0001"/>
<dbReference type="InterPro" id="IPR036283">
    <property type="entry name" value="NOB1_Zf-like_sf"/>
</dbReference>
<proteinExistence type="predicted"/>
<dbReference type="OrthoDB" id="446759at2759"/>
<dbReference type="PANTHER" id="PTHR12814:SF2">
    <property type="entry name" value="RNA-BINDING PROTEIN NOB1"/>
    <property type="match status" value="1"/>
</dbReference>
<evidence type="ECO:0000256" key="1">
    <source>
        <dbReference type="ARBA" id="ARBA00022722"/>
    </source>
</evidence>
<dbReference type="PANTHER" id="PTHR12814">
    <property type="entry name" value="RNA-BINDING PROTEIN NOB1"/>
    <property type="match status" value="1"/>
</dbReference>
<dbReference type="SUPFAM" id="SSF144206">
    <property type="entry name" value="NOB1 zinc finger-like"/>
    <property type="match status" value="1"/>
</dbReference>
<evidence type="ECO:0000313" key="7">
    <source>
        <dbReference type="Proteomes" id="UP000016927"/>
    </source>
</evidence>